<proteinExistence type="predicted"/>
<gene>
    <name evidence="1" type="ORF">GCM10022246_32990</name>
</gene>
<evidence type="ECO:0008006" key="3">
    <source>
        <dbReference type="Google" id="ProtNLM"/>
    </source>
</evidence>
<organism evidence="1 2">
    <name type="scientific">Pedobacter ginsengiterrae</name>
    <dbReference type="NCBI Taxonomy" id="871696"/>
    <lineage>
        <taxon>Bacteria</taxon>
        <taxon>Pseudomonadati</taxon>
        <taxon>Bacteroidota</taxon>
        <taxon>Sphingobacteriia</taxon>
        <taxon>Sphingobacteriales</taxon>
        <taxon>Sphingobacteriaceae</taxon>
        <taxon>Pedobacter</taxon>
    </lineage>
</organism>
<evidence type="ECO:0000313" key="1">
    <source>
        <dbReference type="EMBL" id="GAA3978167.1"/>
    </source>
</evidence>
<dbReference type="EMBL" id="BAABAK010000017">
    <property type="protein sequence ID" value="GAA3978167.1"/>
    <property type="molecule type" value="Genomic_DNA"/>
</dbReference>
<keyword evidence="2" id="KW-1185">Reference proteome</keyword>
<reference evidence="2" key="1">
    <citation type="journal article" date="2019" name="Int. J. Syst. Evol. Microbiol.">
        <title>The Global Catalogue of Microorganisms (GCM) 10K type strain sequencing project: providing services to taxonomists for standard genome sequencing and annotation.</title>
        <authorList>
            <consortium name="The Broad Institute Genomics Platform"/>
            <consortium name="The Broad Institute Genome Sequencing Center for Infectious Disease"/>
            <person name="Wu L."/>
            <person name="Ma J."/>
        </authorList>
    </citation>
    <scope>NUCLEOTIDE SEQUENCE [LARGE SCALE GENOMIC DNA]</scope>
    <source>
        <strain evidence="2">JCM 17338</strain>
    </source>
</reference>
<comment type="caution">
    <text evidence="1">The sequence shown here is derived from an EMBL/GenBank/DDBJ whole genome shotgun (WGS) entry which is preliminary data.</text>
</comment>
<sequence>MVMPSKLQAQLCPENIGFENGNFKNWKIYTGTSNFSGVNLTEVSSAVLGRHTLQNNKTALDQYGQFQIVPKSGGNYIVKVGNNGTGAQGEGISYLINVPANRSEFTLTYQYAVVFEDPNHPKEEQPRFIARVKDVETGKYIPCASFEYIATSTLPGFKKSKSSSTVIYKEWTPVTINLSGYQGKQLLLEFITGDCTLGGHFGYAYVDVNNLCGDLIIGNTYCKSSEELNVSGPSGFQTYDWYNGDRTIKYGTGQTVKIKPTPPDGTVIVLDVVPFTGYGCPSTLSAVVMAVDYQLQLLPKNTICQGTLIDLTSDDYVLNRNADFSYFAYEDKDLSIPITGMIKINENKTYYIKATNYKGCESVSSVDISIFDIANITIKNPPQACYNQTVDLSNDDIYVGDLTDVTKGYFTDAAATKTLANPTRINVSGRYYTKLSNDLGCSKILAVDVIVNTKPILKITNPKAVCYPETVDISALNNFTGSDKDLKYQFYYDAAFNQIIPDATKIDRSGTYYIKATNVLGCAVTDKISVVVFDLPVLVTKDPSPVCYPSTIDITEQSLYTGTTIGVTYSYYTDSNLSNKITLPSQIATTGAYFVKITNANGCFVSAKINVTINPLPTIVLNQPNSIFDYDYIDLTSADIVKGSKGYVKARYYEDASLTKQLADPTKINKSGVYYISLESDKGCSISAPLVVTVLPAPKIVVPTAFTPQKSTNNLLYPFFTSIQKLISFKVYNKWGILVYQTGSMVSTGWDGQFNSKMHPMETFSWFAEGIDVLGGKFQSKGKTILIL</sequence>
<evidence type="ECO:0000313" key="2">
    <source>
        <dbReference type="Proteomes" id="UP001501081"/>
    </source>
</evidence>
<protein>
    <recommendedName>
        <fullName evidence="3">Gliding motility-associated C-terminal domain-containing protein</fullName>
    </recommendedName>
</protein>
<accession>A0ABP7Q8U8</accession>
<dbReference type="Proteomes" id="UP001501081">
    <property type="component" value="Unassembled WGS sequence"/>
</dbReference>
<name>A0ABP7Q8U8_9SPHI</name>